<dbReference type="FunFam" id="2.60.260.20:FF:000005">
    <property type="entry name" value="Chaperone protein dnaJ 1, mitochondrial"/>
    <property type="match status" value="1"/>
</dbReference>
<evidence type="ECO:0000313" key="8">
    <source>
        <dbReference type="EMBL" id="PJC23793.1"/>
    </source>
</evidence>
<organism evidence="8 9">
    <name type="scientific">candidate division WWE3 bacterium CG_4_9_14_0_2_um_filter_35_11</name>
    <dbReference type="NCBI Taxonomy" id="1975077"/>
    <lineage>
        <taxon>Bacteria</taxon>
        <taxon>Katanobacteria</taxon>
    </lineage>
</organism>
<dbReference type="InterPro" id="IPR018253">
    <property type="entry name" value="DnaJ_domain_CS"/>
</dbReference>
<dbReference type="InterPro" id="IPR036869">
    <property type="entry name" value="J_dom_sf"/>
</dbReference>
<feature type="compositionally biased region" description="Gly residues" evidence="6">
    <location>
        <begin position="75"/>
        <end position="91"/>
    </location>
</feature>
<dbReference type="InterPro" id="IPR008971">
    <property type="entry name" value="HSP40/DnaJ_pept-bd"/>
</dbReference>
<feature type="compositionally biased region" description="Polar residues" evidence="6">
    <location>
        <begin position="93"/>
        <end position="103"/>
    </location>
</feature>
<protein>
    <recommendedName>
        <fullName evidence="7">J domain-containing protein</fullName>
    </recommendedName>
</protein>
<feature type="region of interest" description="Disordered" evidence="6">
    <location>
        <begin position="71"/>
        <end position="103"/>
    </location>
</feature>
<evidence type="ECO:0000256" key="6">
    <source>
        <dbReference type="SAM" id="MobiDB-lite"/>
    </source>
</evidence>
<dbReference type="CDD" id="cd10747">
    <property type="entry name" value="DnaJ_C"/>
    <property type="match status" value="1"/>
</dbReference>
<evidence type="ECO:0000256" key="3">
    <source>
        <dbReference type="ARBA" id="ARBA00022771"/>
    </source>
</evidence>
<dbReference type="GO" id="GO:0051082">
    <property type="term" value="F:unfolded protein binding"/>
    <property type="evidence" value="ECO:0007669"/>
    <property type="project" value="InterPro"/>
</dbReference>
<comment type="caution">
    <text evidence="8">The sequence shown here is derived from an EMBL/GenBank/DDBJ whole genome shotgun (WGS) entry which is preliminary data.</text>
</comment>
<evidence type="ECO:0000256" key="4">
    <source>
        <dbReference type="ARBA" id="ARBA00022833"/>
    </source>
</evidence>
<accession>A0A2M8EM28</accession>
<dbReference type="SUPFAM" id="SSF46565">
    <property type="entry name" value="Chaperone J-domain"/>
    <property type="match status" value="1"/>
</dbReference>
<dbReference type="GO" id="GO:0042026">
    <property type="term" value="P:protein refolding"/>
    <property type="evidence" value="ECO:0007669"/>
    <property type="project" value="TreeGrafter"/>
</dbReference>
<sequence length="297" mass="32346">MAKDFYGVLGVKKGASESEIKSAYRKLAREWHPDVAKDKANAEAKFKEINEAYQVLGDSKKRSQYDQFGSAAFEGGAGGSQQGNPFSGGGPFQWSQTSSSQQGFETDPFDIFEQVFGFRGFGGGSRRAHDVQYSLAIDFVDSVKGFEESISVDGHKLKVKLPPGIRDGTRVKFTGKGEQGRNGVQSGDLYIVIQIKPHPNFARQGIDIFSIQEISMAQAALGETVSVKVVDPTSTTGFSIKKVKIPAGTQPGIQIRLRGQGMQNPNGMGRGDHYLTVKVMIPQKLTKEQRESLGTFL</sequence>
<dbReference type="PROSITE" id="PS50076">
    <property type="entry name" value="DNAJ_2"/>
    <property type="match status" value="1"/>
</dbReference>
<dbReference type="PRINTS" id="PR00625">
    <property type="entry name" value="JDOMAIN"/>
</dbReference>
<gene>
    <name evidence="8" type="ORF">CO058_01630</name>
</gene>
<keyword evidence="3" id="KW-0863">Zinc-finger</keyword>
<keyword evidence="4" id="KW-0862">Zinc</keyword>
<dbReference type="Gene3D" id="2.60.260.20">
    <property type="entry name" value="Urease metallochaperone UreE, N-terminal domain"/>
    <property type="match status" value="2"/>
</dbReference>
<dbReference type="CDD" id="cd06257">
    <property type="entry name" value="DnaJ"/>
    <property type="match status" value="1"/>
</dbReference>
<dbReference type="Proteomes" id="UP000229756">
    <property type="component" value="Unassembled WGS sequence"/>
</dbReference>
<dbReference type="SUPFAM" id="SSF49493">
    <property type="entry name" value="HSP40/DnaJ peptide-binding domain"/>
    <property type="match status" value="2"/>
</dbReference>
<dbReference type="PANTHER" id="PTHR43096:SF52">
    <property type="entry name" value="DNAJ HOMOLOG 1, MITOCHONDRIAL-RELATED"/>
    <property type="match status" value="1"/>
</dbReference>
<dbReference type="PANTHER" id="PTHR43096">
    <property type="entry name" value="DNAJ HOMOLOG 1, MITOCHONDRIAL-RELATED"/>
    <property type="match status" value="1"/>
</dbReference>
<proteinExistence type="predicted"/>
<evidence type="ECO:0000256" key="1">
    <source>
        <dbReference type="ARBA" id="ARBA00022723"/>
    </source>
</evidence>
<dbReference type="PROSITE" id="PS00636">
    <property type="entry name" value="DNAJ_1"/>
    <property type="match status" value="1"/>
</dbReference>
<dbReference type="SMART" id="SM00271">
    <property type="entry name" value="DnaJ"/>
    <property type="match status" value="1"/>
</dbReference>
<dbReference type="Pfam" id="PF00226">
    <property type="entry name" value="DnaJ"/>
    <property type="match status" value="1"/>
</dbReference>
<dbReference type="InterPro" id="IPR002939">
    <property type="entry name" value="DnaJ_C"/>
</dbReference>
<feature type="domain" description="J" evidence="7">
    <location>
        <begin position="4"/>
        <end position="69"/>
    </location>
</feature>
<keyword evidence="5" id="KW-0143">Chaperone</keyword>
<dbReference type="GO" id="GO:0005737">
    <property type="term" value="C:cytoplasm"/>
    <property type="evidence" value="ECO:0007669"/>
    <property type="project" value="TreeGrafter"/>
</dbReference>
<dbReference type="Gene3D" id="1.10.287.110">
    <property type="entry name" value="DnaJ domain"/>
    <property type="match status" value="1"/>
</dbReference>
<reference evidence="9" key="1">
    <citation type="submission" date="2017-09" db="EMBL/GenBank/DDBJ databases">
        <title>Depth-based differentiation of microbial function through sediment-hosted aquifers and enrichment of novel symbionts in the deep terrestrial subsurface.</title>
        <authorList>
            <person name="Probst A.J."/>
            <person name="Ladd B."/>
            <person name="Jarett J.K."/>
            <person name="Geller-Mcgrath D.E."/>
            <person name="Sieber C.M.K."/>
            <person name="Emerson J.B."/>
            <person name="Anantharaman K."/>
            <person name="Thomas B.C."/>
            <person name="Malmstrom R."/>
            <person name="Stieglmeier M."/>
            <person name="Klingl A."/>
            <person name="Woyke T."/>
            <person name="Ryan C.M."/>
            <person name="Banfield J.F."/>
        </authorList>
    </citation>
    <scope>NUCLEOTIDE SEQUENCE [LARGE SCALE GENOMIC DNA]</scope>
</reference>
<evidence type="ECO:0000256" key="5">
    <source>
        <dbReference type="ARBA" id="ARBA00023186"/>
    </source>
</evidence>
<dbReference type="InterPro" id="IPR001623">
    <property type="entry name" value="DnaJ_domain"/>
</dbReference>
<evidence type="ECO:0000259" key="7">
    <source>
        <dbReference type="PROSITE" id="PS50076"/>
    </source>
</evidence>
<name>A0A2M8EM28_UNCKA</name>
<dbReference type="GO" id="GO:0008270">
    <property type="term" value="F:zinc ion binding"/>
    <property type="evidence" value="ECO:0007669"/>
    <property type="project" value="UniProtKB-KW"/>
</dbReference>
<dbReference type="AlphaFoldDB" id="A0A2M8EM28"/>
<dbReference type="EMBL" id="PFSJ01000011">
    <property type="protein sequence ID" value="PJC23793.1"/>
    <property type="molecule type" value="Genomic_DNA"/>
</dbReference>
<evidence type="ECO:0000256" key="2">
    <source>
        <dbReference type="ARBA" id="ARBA00022737"/>
    </source>
</evidence>
<evidence type="ECO:0000313" key="9">
    <source>
        <dbReference type="Proteomes" id="UP000229756"/>
    </source>
</evidence>
<dbReference type="Pfam" id="PF01556">
    <property type="entry name" value="DnaJ_C"/>
    <property type="match status" value="1"/>
</dbReference>
<keyword evidence="1" id="KW-0479">Metal-binding</keyword>
<keyword evidence="2" id="KW-0677">Repeat</keyword>